<sequence>MRFKGICHVEFSVVNYEESIKFYDRMFGWLGYNSFWTMNLGYCSTYYVARYPFPHSYIGIQPAEKGTILNSQEHSTGIHHIALWAKNKKEVNYFHKNFLLKENVTVTDTPAEYPIYAPGYYAVFFTDPTGIRWELAHLPSIPMPWSILKTMKALKQKGKTNITKEMIRSLPSKHDMSKT</sequence>
<dbReference type="Gene3D" id="3.10.180.10">
    <property type="entry name" value="2,3-Dihydroxybiphenyl 1,2-Dioxygenase, domain 1"/>
    <property type="match status" value="1"/>
</dbReference>
<name>A0ABT5U7W2_9GAMM</name>
<keyword evidence="3" id="KW-1185">Reference proteome</keyword>
<protein>
    <submittedName>
        <fullName evidence="2">VOC family protein</fullName>
    </submittedName>
</protein>
<dbReference type="Proteomes" id="UP001528823">
    <property type="component" value="Unassembled WGS sequence"/>
</dbReference>
<dbReference type="InterPro" id="IPR037523">
    <property type="entry name" value="VOC_core"/>
</dbReference>
<dbReference type="SUPFAM" id="SSF54593">
    <property type="entry name" value="Glyoxalase/Bleomycin resistance protein/Dihydroxybiphenyl dioxygenase"/>
    <property type="match status" value="1"/>
</dbReference>
<evidence type="ECO:0000313" key="3">
    <source>
        <dbReference type="Proteomes" id="UP001528823"/>
    </source>
</evidence>
<dbReference type="PROSITE" id="PS51819">
    <property type="entry name" value="VOC"/>
    <property type="match status" value="1"/>
</dbReference>
<feature type="domain" description="VOC" evidence="1">
    <location>
        <begin position="5"/>
        <end position="138"/>
    </location>
</feature>
<reference evidence="2 3" key="1">
    <citation type="submission" date="2022-11" db="EMBL/GenBank/DDBJ databases">
        <title>Spartinivicinus poritis sp. nov., isolated from scleractinian coral Porites lutea.</title>
        <authorList>
            <person name="Zhang G."/>
            <person name="Cai L."/>
            <person name="Wei Q."/>
        </authorList>
    </citation>
    <scope>NUCLEOTIDE SEQUENCE [LARGE SCALE GENOMIC DNA]</scope>
    <source>
        <strain evidence="2 3">A2-2</strain>
    </source>
</reference>
<dbReference type="InterPro" id="IPR029068">
    <property type="entry name" value="Glyas_Bleomycin-R_OHBP_Dase"/>
</dbReference>
<evidence type="ECO:0000313" key="2">
    <source>
        <dbReference type="EMBL" id="MDE1461503.1"/>
    </source>
</evidence>
<comment type="caution">
    <text evidence="2">The sequence shown here is derived from an EMBL/GenBank/DDBJ whole genome shotgun (WGS) entry which is preliminary data.</text>
</comment>
<accession>A0ABT5U7W2</accession>
<dbReference type="RefSeq" id="WP_274687865.1">
    <property type="nucleotide sequence ID" value="NZ_JAPMOU010000005.1"/>
</dbReference>
<proteinExistence type="predicted"/>
<dbReference type="EMBL" id="JAPMOU010000005">
    <property type="protein sequence ID" value="MDE1461503.1"/>
    <property type="molecule type" value="Genomic_DNA"/>
</dbReference>
<organism evidence="2 3">
    <name type="scientific">Spartinivicinus poritis</name>
    <dbReference type="NCBI Taxonomy" id="2994640"/>
    <lineage>
        <taxon>Bacteria</taxon>
        <taxon>Pseudomonadati</taxon>
        <taxon>Pseudomonadota</taxon>
        <taxon>Gammaproteobacteria</taxon>
        <taxon>Oceanospirillales</taxon>
        <taxon>Zooshikellaceae</taxon>
        <taxon>Spartinivicinus</taxon>
    </lineage>
</organism>
<gene>
    <name evidence="2" type="ORF">ORQ98_05930</name>
</gene>
<evidence type="ECO:0000259" key="1">
    <source>
        <dbReference type="PROSITE" id="PS51819"/>
    </source>
</evidence>